<organism evidence="2">
    <name type="scientific">Wolbachia endosymbiont of Oeneis ivallda</name>
    <dbReference type="NCBI Taxonomy" id="3171168"/>
    <lineage>
        <taxon>Bacteria</taxon>
        <taxon>Pseudomonadati</taxon>
        <taxon>Pseudomonadota</taxon>
        <taxon>Alphaproteobacteria</taxon>
        <taxon>Rickettsiales</taxon>
        <taxon>Anaplasmataceae</taxon>
        <taxon>Wolbachieae</taxon>
        <taxon>Wolbachia</taxon>
    </lineage>
</organism>
<gene>
    <name evidence="2" type="ORF">ABS861_06230</name>
</gene>
<evidence type="ECO:0000313" key="2">
    <source>
        <dbReference type="EMBL" id="XCA34934.1"/>
    </source>
</evidence>
<reference evidence="2" key="1">
    <citation type="submission" date="2024-06" db="EMBL/GenBank/DDBJ databases">
        <title>Genome assembly of the Oeneis chryxus ivallda.</title>
        <authorList>
            <person name="MacDonald Z."/>
            <person name="Shaffer H.B."/>
            <person name="Gillespie T."/>
            <person name="Marimuthu M.P.A."/>
            <person name="Nguyen O."/>
            <person name="Fairbairn C.W."/>
            <person name="Seligmann W.E."/>
            <person name="Escalona M."/>
            <person name="Miller C."/>
            <person name="Toffelmier E."/>
        </authorList>
    </citation>
    <scope>NUCLEOTIDE SEQUENCE</scope>
    <source>
        <strain evidence="2">CCGP_102_HBS-TG_Oc004</strain>
    </source>
</reference>
<proteinExistence type="predicted"/>
<feature type="signal peptide" evidence="1">
    <location>
        <begin position="1"/>
        <end position="22"/>
    </location>
</feature>
<sequence length="245" mass="27477">MCMNYMRTMKVFAVLIALASTASNGTSELEDQYKDRYEDQYKDQYEDQHKDHCEDQYEDRYEDQYEDHYYVGYVGLNFGTRWGESFKLNPNVVFGYHHNKNSKFELEVLADISDITDKAKRKVGASLLANYLYYPDLEIDPIKLYASIGLGGYIRILPSFGLGEDTNAVNTPNSAATVAAAAGQNETLDKILGTIAYKVKLGVDCEIIPQIIGTVAIAASGQLSGFKPPMKKPDAIIEVGIRYNF</sequence>
<feature type="chain" id="PRO_5043728342" evidence="1">
    <location>
        <begin position="23"/>
        <end position="245"/>
    </location>
</feature>
<dbReference type="EMBL" id="CP158587">
    <property type="protein sequence ID" value="XCA34934.1"/>
    <property type="molecule type" value="Genomic_DNA"/>
</dbReference>
<keyword evidence="1" id="KW-0732">Signal</keyword>
<protein>
    <submittedName>
        <fullName evidence="2">Cell envelope biogenesis protein OmpA</fullName>
    </submittedName>
</protein>
<dbReference type="AlphaFoldDB" id="A0AAU7YLZ4"/>
<accession>A0AAU7YLZ4</accession>
<evidence type="ECO:0000256" key="1">
    <source>
        <dbReference type="SAM" id="SignalP"/>
    </source>
</evidence>
<name>A0AAU7YLZ4_9RICK</name>